<dbReference type="PANTHER" id="PTHR43395:SF8">
    <property type="entry name" value="HISTIDINE KINASE"/>
    <property type="match status" value="1"/>
</dbReference>
<dbReference type="InterPro" id="IPR004358">
    <property type="entry name" value="Sig_transdc_His_kin-like_C"/>
</dbReference>
<keyword evidence="9" id="KW-1185">Reference proteome</keyword>
<feature type="modified residue" description="Phosphohistidine" evidence="4">
    <location>
        <position position="434"/>
    </location>
</feature>
<evidence type="ECO:0000259" key="7">
    <source>
        <dbReference type="PROSITE" id="PS50894"/>
    </source>
</evidence>
<dbReference type="SUPFAM" id="SSF47226">
    <property type="entry name" value="Histidine-containing phosphotransfer domain, HPT domain"/>
    <property type="match status" value="1"/>
</dbReference>
<dbReference type="PROSITE" id="PS50894">
    <property type="entry name" value="HPT"/>
    <property type="match status" value="1"/>
</dbReference>
<evidence type="ECO:0000256" key="2">
    <source>
        <dbReference type="ARBA" id="ARBA00012438"/>
    </source>
</evidence>
<name>A0ABW8L8E2_9GAMM</name>
<dbReference type="Gene3D" id="1.20.120.160">
    <property type="entry name" value="HPT domain"/>
    <property type="match status" value="1"/>
</dbReference>
<dbReference type="Pfam" id="PF02518">
    <property type="entry name" value="HATPase_c"/>
    <property type="match status" value="1"/>
</dbReference>
<dbReference type="InterPro" id="IPR003594">
    <property type="entry name" value="HATPase_dom"/>
</dbReference>
<evidence type="ECO:0000256" key="3">
    <source>
        <dbReference type="ARBA" id="ARBA00023012"/>
    </source>
</evidence>
<dbReference type="PANTHER" id="PTHR43395">
    <property type="entry name" value="SENSOR HISTIDINE KINASE CHEA"/>
    <property type="match status" value="1"/>
</dbReference>
<dbReference type="InterPro" id="IPR036641">
    <property type="entry name" value="HPT_dom_sf"/>
</dbReference>
<keyword evidence="4" id="KW-0597">Phosphoprotein</keyword>
<dbReference type="Pfam" id="PF01627">
    <property type="entry name" value="Hpt"/>
    <property type="match status" value="1"/>
</dbReference>
<sequence length="745" mass="82129">MATTPHVDNKRYQGLIVSIALFLSLIGALLAFTFYTSNLLERNTALIDQTNQVANSAQAVIKDLFDLDSSYGEDTKSPHIQRVLSRLEQNTALITSSMTAIEQGGTITDAEGNTYDLPNIDSKAQANVAAANEQWQALEPKIQTYLKDADNVMVPSADALTQAVEQAKTSSLFINDSLDNLTKDVFNSAERQATTIRLIQVLGVAAIFTYFLIFVFFFVRRLRETDAEAFAARRETQEIMQTVNTGLFLLDKDLNIGQQHSRALNDIIGADRLAGENFTNVLRGRISDKDLKTTQQFIEQLYNPRVKEKLVDSLNPLHKVMLHNTAGSKALNNRFLDFKFSRVYDNKDIARILVNVNDVSDAVYLEQRLEKERSQNDMQIEMLTTILNVNPKIINEFITNTQMHIEKMNNILKNPGSSQYELEGKLKAIYREMHSLKGEASALKLHSFTKIASDAEDKLHALQNQGQLSGNDFLPLAVHLDDLLSLSNTIATLGERINRSAPAPAPAAMQAATAPTPLAADNDIVKNSVSKTVVTESQAANHSIGSIDMNGGQDIDLDGDAEDDRLSFYKDFAKDIATRQGKQVQLKSNTLTQADIPAHLAKPIKEISIQLLRNAVVHGIETPSTRHSAGKAAVGTIDLEVKDNGSDFTLMVQDDGQGINYDGIRTKLSKEGRFSAEEANQLSQGDLLKQLFSSGFSTKEHADEDGGRGVGLDIIKAQVKDYDGKLNVNSELGQMTRFVITLPKA</sequence>
<organism evidence="8 9">
    <name type="scientific">Psychrobacter namhaensis</name>
    <dbReference type="NCBI Taxonomy" id="292734"/>
    <lineage>
        <taxon>Bacteria</taxon>
        <taxon>Pseudomonadati</taxon>
        <taxon>Pseudomonadota</taxon>
        <taxon>Gammaproteobacteria</taxon>
        <taxon>Moraxellales</taxon>
        <taxon>Moraxellaceae</taxon>
        <taxon>Psychrobacter</taxon>
    </lineage>
</organism>
<dbReference type="SMART" id="SM00387">
    <property type="entry name" value="HATPase_c"/>
    <property type="match status" value="1"/>
</dbReference>
<accession>A0ABW8L8E2</accession>
<dbReference type="Gene3D" id="3.30.565.10">
    <property type="entry name" value="Histidine kinase-like ATPase, C-terminal domain"/>
    <property type="match status" value="1"/>
</dbReference>
<dbReference type="InterPro" id="IPR051315">
    <property type="entry name" value="Bact_Chemotaxis_CheA"/>
</dbReference>
<proteinExistence type="predicted"/>
<keyword evidence="5" id="KW-0472">Membrane</keyword>
<dbReference type="InterPro" id="IPR005467">
    <property type="entry name" value="His_kinase_dom"/>
</dbReference>
<feature type="domain" description="HPt" evidence="7">
    <location>
        <begin position="386"/>
        <end position="501"/>
    </location>
</feature>
<keyword evidence="5" id="KW-1133">Transmembrane helix</keyword>
<evidence type="ECO:0000256" key="4">
    <source>
        <dbReference type="PROSITE-ProRule" id="PRU00110"/>
    </source>
</evidence>
<keyword evidence="8" id="KW-0067">ATP-binding</keyword>
<evidence type="ECO:0000259" key="6">
    <source>
        <dbReference type="PROSITE" id="PS50109"/>
    </source>
</evidence>
<dbReference type="Gene3D" id="3.30.450.20">
    <property type="entry name" value="PAS domain"/>
    <property type="match status" value="1"/>
</dbReference>
<comment type="caution">
    <text evidence="8">The sequence shown here is derived from an EMBL/GenBank/DDBJ whole genome shotgun (WGS) entry which is preliminary data.</text>
</comment>
<dbReference type="EC" id="2.7.13.3" evidence="2"/>
<dbReference type="RefSeq" id="WP_230709071.1">
    <property type="nucleotide sequence ID" value="NZ_JBJDPD010000011.1"/>
</dbReference>
<comment type="catalytic activity">
    <reaction evidence="1">
        <text>ATP + protein L-histidine = ADP + protein N-phospho-L-histidine.</text>
        <dbReference type="EC" id="2.7.13.3"/>
    </reaction>
</comment>
<evidence type="ECO:0000256" key="1">
    <source>
        <dbReference type="ARBA" id="ARBA00000085"/>
    </source>
</evidence>
<feature type="transmembrane region" description="Helical" evidence="5">
    <location>
        <begin position="12"/>
        <end position="35"/>
    </location>
</feature>
<keyword evidence="5" id="KW-0812">Transmembrane</keyword>
<dbReference type="Proteomes" id="UP001620234">
    <property type="component" value="Unassembled WGS sequence"/>
</dbReference>
<feature type="domain" description="Histidine kinase" evidence="6">
    <location>
        <begin position="610"/>
        <end position="745"/>
    </location>
</feature>
<dbReference type="GO" id="GO:0005524">
    <property type="term" value="F:ATP binding"/>
    <property type="evidence" value="ECO:0007669"/>
    <property type="project" value="UniProtKB-KW"/>
</dbReference>
<evidence type="ECO:0000256" key="5">
    <source>
        <dbReference type="SAM" id="Phobius"/>
    </source>
</evidence>
<protein>
    <recommendedName>
        <fullName evidence="2">histidine kinase</fullName>
        <ecNumber evidence="2">2.7.13.3</ecNumber>
    </recommendedName>
</protein>
<dbReference type="PROSITE" id="PS50109">
    <property type="entry name" value="HIS_KIN"/>
    <property type="match status" value="1"/>
</dbReference>
<dbReference type="EMBL" id="JBJDPD010000011">
    <property type="protein sequence ID" value="MFK4001180.1"/>
    <property type="molecule type" value="Genomic_DNA"/>
</dbReference>
<evidence type="ECO:0000313" key="8">
    <source>
        <dbReference type="EMBL" id="MFK4001180.1"/>
    </source>
</evidence>
<dbReference type="SUPFAM" id="SSF55874">
    <property type="entry name" value="ATPase domain of HSP90 chaperone/DNA topoisomerase II/histidine kinase"/>
    <property type="match status" value="1"/>
</dbReference>
<feature type="transmembrane region" description="Helical" evidence="5">
    <location>
        <begin position="198"/>
        <end position="219"/>
    </location>
</feature>
<dbReference type="InterPro" id="IPR008207">
    <property type="entry name" value="Sig_transdc_His_kin_Hpt_dom"/>
</dbReference>
<dbReference type="InterPro" id="IPR036890">
    <property type="entry name" value="HATPase_C_sf"/>
</dbReference>
<gene>
    <name evidence="8" type="ORF">ACI2I3_07505</name>
</gene>
<keyword evidence="3" id="KW-0902">Two-component regulatory system</keyword>
<reference evidence="8 9" key="1">
    <citation type="submission" date="2024-11" db="EMBL/GenBank/DDBJ databases">
        <title>The Natural Products Discovery Center: Release of the First 8490 Sequenced Strains for Exploring Actinobacteria Biosynthetic Diversity.</title>
        <authorList>
            <person name="Kalkreuter E."/>
            <person name="Kautsar S.A."/>
            <person name="Yang D."/>
            <person name="Bader C.D."/>
            <person name="Teijaro C.N."/>
            <person name="Fluegel L."/>
            <person name="Davis C.M."/>
            <person name="Simpson J.R."/>
            <person name="Lauterbach L."/>
            <person name="Steele A.D."/>
            <person name="Gui C."/>
            <person name="Meng S."/>
            <person name="Li G."/>
            <person name="Viehrig K."/>
            <person name="Ye F."/>
            <person name="Su P."/>
            <person name="Kiefer A.F."/>
            <person name="Nichols A."/>
            <person name="Cepeda A.J."/>
            <person name="Yan W."/>
            <person name="Fan B."/>
            <person name="Jiang Y."/>
            <person name="Adhikari A."/>
            <person name="Zheng C.-J."/>
            <person name="Schuster L."/>
            <person name="Cowan T.M."/>
            <person name="Smanski M.J."/>
            <person name="Chevrette M.G."/>
            <person name="De Carvalho L.P.S."/>
            <person name="Shen B."/>
        </authorList>
    </citation>
    <scope>NUCLEOTIDE SEQUENCE [LARGE SCALE GENOMIC DNA]</scope>
    <source>
        <strain evidence="8 9">NPDC077433</strain>
    </source>
</reference>
<keyword evidence="8" id="KW-0547">Nucleotide-binding</keyword>
<dbReference type="PRINTS" id="PR00344">
    <property type="entry name" value="BCTRLSENSOR"/>
</dbReference>
<evidence type="ECO:0000313" key="9">
    <source>
        <dbReference type="Proteomes" id="UP001620234"/>
    </source>
</evidence>